<gene>
    <name evidence="3" type="ORF">TCAL_10562</name>
</gene>
<dbReference type="PANTHER" id="PTHR47331">
    <property type="entry name" value="PHD-TYPE DOMAIN-CONTAINING PROTEIN"/>
    <property type="match status" value="1"/>
</dbReference>
<evidence type="ECO:0000313" key="3">
    <source>
        <dbReference type="EMBL" id="TRY61943.1"/>
    </source>
</evidence>
<protein>
    <recommendedName>
        <fullName evidence="2">Integrase zinc-binding domain-containing protein</fullName>
    </recommendedName>
</protein>
<dbReference type="PANTHER" id="PTHR47331:SF1">
    <property type="entry name" value="GAG-LIKE PROTEIN"/>
    <property type="match status" value="1"/>
</dbReference>
<organism evidence="3 4">
    <name type="scientific">Tigriopus californicus</name>
    <name type="common">Marine copepod</name>
    <dbReference type="NCBI Taxonomy" id="6832"/>
    <lineage>
        <taxon>Eukaryota</taxon>
        <taxon>Metazoa</taxon>
        <taxon>Ecdysozoa</taxon>
        <taxon>Arthropoda</taxon>
        <taxon>Crustacea</taxon>
        <taxon>Multicrustacea</taxon>
        <taxon>Hexanauplia</taxon>
        <taxon>Copepoda</taxon>
        <taxon>Harpacticoida</taxon>
        <taxon>Harpacticidae</taxon>
        <taxon>Tigriopus</taxon>
    </lineage>
</organism>
<proteinExistence type="predicted"/>
<feature type="region of interest" description="Disordered" evidence="1">
    <location>
        <begin position="368"/>
        <end position="387"/>
    </location>
</feature>
<evidence type="ECO:0000259" key="2">
    <source>
        <dbReference type="Pfam" id="PF17921"/>
    </source>
</evidence>
<dbReference type="Proteomes" id="UP000318571">
    <property type="component" value="Chromosome 8"/>
</dbReference>
<dbReference type="EMBL" id="VCGU01000459">
    <property type="protein sequence ID" value="TRY61943.1"/>
    <property type="molecule type" value="Genomic_DNA"/>
</dbReference>
<reference evidence="3 4" key="1">
    <citation type="journal article" date="2018" name="Nat. Ecol. Evol.">
        <title>Genomic signatures of mitonuclear coevolution across populations of Tigriopus californicus.</title>
        <authorList>
            <person name="Barreto F.S."/>
            <person name="Watson E.T."/>
            <person name="Lima T.G."/>
            <person name="Willett C.S."/>
            <person name="Edmands S."/>
            <person name="Li W."/>
            <person name="Burton R.S."/>
        </authorList>
    </citation>
    <scope>NUCLEOTIDE SEQUENCE [LARGE SCALE GENOMIC DNA]</scope>
    <source>
        <strain evidence="3 4">San Diego</strain>
    </source>
</reference>
<comment type="caution">
    <text evidence="3">The sequence shown here is derived from an EMBL/GenBank/DDBJ whole genome shotgun (WGS) entry which is preliminary data.</text>
</comment>
<evidence type="ECO:0000313" key="4">
    <source>
        <dbReference type="Proteomes" id="UP000318571"/>
    </source>
</evidence>
<evidence type="ECO:0000256" key="1">
    <source>
        <dbReference type="SAM" id="MobiDB-lite"/>
    </source>
</evidence>
<dbReference type="Pfam" id="PF17921">
    <property type="entry name" value="Integrase_H2C2"/>
    <property type="match status" value="1"/>
</dbReference>
<dbReference type="InterPro" id="IPR041588">
    <property type="entry name" value="Integrase_H2C2"/>
</dbReference>
<dbReference type="STRING" id="6832.A0A553N922"/>
<name>A0A553N922_TIGCA</name>
<feature type="compositionally biased region" description="Basic and acidic residues" evidence="1">
    <location>
        <begin position="368"/>
        <end position="377"/>
    </location>
</feature>
<dbReference type="AlphaFoldDB" id="A0A553N922"/>
<feature type="non-terminal residue" evidence="3">
    <location>
        <position position="1"/>
    </location>
</feature>
<sequence length="417" mass="46342">RSGEPKRSTDFNVNTCGDGRKLGIVPIVCSLGKRSKKINALVDEGSDSTIIAEWVVKRLQIPKSKMRNLTMNLLSKEVKCKSGIVVFDIAGPGFENHRLQALTLPDVCQNLSAFPWSSVQARYEHLSDLPLLNFDGPVDMLIGVDQIDLITPVEIRRGRRGEPVAMRCALVWVVRGRTFETEPSVGASDAIAKFRKESGGAELKGHEIIKRAQKESFGEELDALITGRKLKKTSRLAGLNPTIDPSGLIRVGGRIDRAKAPYDLRHPVVLEPSHPLTHLILNKIHFEGNHGGTNHVLSILRQHYHVLRGREAVKRTKTRCSFCRKRDARPLDQIMADLPNERFEIHAPPFSRISVDCFGPYVPKSAEKDKHDYEHDNSNPSGELAPRSRVPVVTTPWTWSICVDFDGVCHSLGGCVG</sequence>
<feature type="domain" description="Integrase zinc-binding" evidence="2">
    <location>
        <begin position="274"/>
        <end position="328"/>
    </location>
</feature>
<accession>A0A553N922</accession>
<keyword evidence="4" id="KW-1185">Reference proteome</keyword>